<evidence type="ECO:0000256" key="1">
    <source>
        <dbReference type="ARBA" id="ARBA00001931"/>
    </source>
</evidence>
<dbReference type="PANTHER" id="PTHR32303:SF10">
    <property type="entry name" value="OUTER MEMBRANE PROTEIN ASSEMBLY FACTOR BAMB"/>
    <property type="match status" value="1"/>
</dbReference>
<evidence type="ECO:0000313" key="5">
    <source>
        <dbReference type="EMBL" id="PHT48940.1"/>
    </source>
</evidence>
<dbReference type="InterPro" id="IPR002372">
    <property type="entry name" value="PQQ_rpt_dom"/>
</dbReference>
<organism evidence="5 6">
    <name type="scientific">Capsicum baccatum</name>
    <name type="common">Peruvian pepper</name>
    <dbReference type="NCBI Taxonomy" id="33114"/>
    <lineage>
        <taxon>Eukaryota</taxon>
        <taxon>Viridiplantae</taxon>
        <taxon>Streptophyta</taxon>
        <taxon>Embryophyta</taxon>
        <taxon>Tracheophyta</taxon>
        <taxon>Spermatophyta</taxon>
        <taxon>Magnoliopsida</taxon>
        <taxon>eudicotyledons</taxon>
        <taxon>Gunneridae</taxon>
        <taxon>Pentapetalae</taxon>
        <taxon>asterids</taxon>
        <taxon>lamiids</taxon>
        <taxon>Solanales</taxon>
        <taxon>Solanaceae</taxon>
        <taxon>Solanoideae</taxon>
        <taxon>Capsiceae</taxon>
        <taxon>Capsicum</taxon>
    </lineage>
</organism>
<gene>
    <name evidence="5" type="ORF">CQW23_13148</name>
</gene>
<evidence type="ECO:0000256" key="2">
    <source>
        <dbReference type="ARBA" id="ARBA00008156"/>
    </source>
</evidence>
<dbReference type="Pfam" id="PF13360">
    <property type="entry name" value="PQQ_2"/>
    <property type="match status" value="1"/>
</dbReference>
<evidence type="ECO:0000256" key="3">
    <source>
        <dbReference type="ARBA" id="ARBA00023002"/>
    </source>
</evidence>
<dbReference type="Gene3D" id="2.140.10.10">
    <property type="entry name" value="Quinoprotein alcohol dehydrogenase-like superfamily"/>
    <property type="match status" value="1"/>
</dbReference>
<dbReference type="SUPFAM" id="SSF49777">
    <property type="entry name" value="PEBP-like"/>
    <property type="match status" value="1"/>
</dbReference>
<evidence type="ECO:0000259" key="4">
    <source>
        <dbReference type="Pfam" id="PF13360"/>
    </source>
</evidence>
<keyword evidence="3" id="KW-0560">Oxidoreductase</keyword>
<protein>
    <submittedName>
        <fullName evidence="5">Protein HEADING DATE 3B</fullName>
    </submittedName>
</protein>
<dbReference type="EMBL" id="MLFT02000005">
    <property type="protein sequence ID" value="PHT48940.1"/>
    <property type="molecule type" value="Genomic_DNA"/>
</dbReference>
<reference evidence="6" key="2">
    <citation type="journal article" date="2017" name="J. Anim. Genet.">
        <title>Multiple reference genome sequences of hot pepper reveal the massive evolution of plant disease resistance genes by retroduplication.</title>
        <authorList>
            <person name="Kim S."/>
            <person name="Park J."/>
            <person name="Yeom S.-I."/>
            <person name="Kim Y.-M."/>
            <person name="Seo E."/>
            <person name="Kim K.-T."/>
            <person name="Kim M.-S."/>
            <person name="Lee J.M."/>
            <person name="Cheong K."/>
            <person name="Shin H.-S."/>
            <person name="Kim S.-B."/>
            <person name="Han K."/>
            <person name="Lee J."/>
            <person name="Park M."/>
            <person name="Lee H.-A."/>
            <person name="Lee H.-Y."/>
            <person name="Lee Y."/>
            <person name="Oh S."/>
            <person name="Lee J.H."/>
            <person name="Choi E."/>
            <person name="Choi E."/>
            <person name="Lee S.E."/>
            <person name="Jeon J."/>
            <person name="Kim H."/>
            <person name="Choi G."/>
            <person name="Song H."/>
            <person name="Lee J."/>
            <person name="Lee S.-C."/>
            <person name="Kwon J.-K."/>
            <person name="Lee H.-Y."/>
            <person name="Koo N."/>
            <person name="Hong Y."/>
            <person name="Kim R.W."/>
            <person name="Kang W.-H."/>
            <person name="Huh J.H."/>
            <person name="Kang B.-C."/>
            <person name="Yang T.-J."/>
            <person name="Lee Y.-H."/>
            <person name="Bennetzen J.L."/>
            <person name="Choi D."/>
        </authorList>
    </citation>
    <scope>NUCLEOTIDE SEQUENCE [LARGE SCALE GENOMIC DNA]</scope>
    <source>
        <strain evidence="6">cv. PBC81</strain>
    </source>
</reference>
<keyword evidence="6" id="KW-1185">Reference proteome</keyword>
<dbReference type="InterPro" id="IPR011047">
    <property type="entry name" value="Quinoprotein_ADH-like_sf"/>
</dbReference>
<feature type="domain" description="Pyrrolo-quinoline quinone repeat" evidence="4">
    <location>
        <begin position="96"/>
        <end position="222"/>
    </location>
</feature>
<dbReference type="Gene3D" id="3.90.280.10">
    <property type="entry name" value="PEBP-like"/>
    <property type="match status" value="1"/>
</dbReference>
<dbReference type="SUPFAM" id="SSF50998">
    <property type="entry name" value="Quinoprotein alcohol dehydrogenase-like"/>
    <property type="match status" value="1"/>
</dbReference>
<dbReference type="InterPro" id="IPR018391">
    <property type="entry name" value="PQQ_b-propeller_rpt"/>
</dbReference>
<proteinExistence type="inferred from homology"/>
<comment type="similarity">
    <text evidence="2">Belongs to the bacterial PQQ dehydrogenase family.</text>
</comment>
<reference evidence="5 6" key="1">
    <citation type="journal article" date="2017" name="Genome Biol.">
        <title>New reference genome sequences of hot pepper reveal the massive evolution of plant disease-resistance genes by retroduplication.</title>
        <authorList>
            <person name="Kim S."/>
            <person name="Park J."/>
            <person name="Yeom S.I."/>
            <person name="Kim Y.M."/>
            <person name="Seo E."/>
            <person name="Kim K.T."/>
            <person name="Kim M.S."/>
            <person name="Lee J.M."/>
            <person name="Cheong K."/>
            <person name="Shin H.S."/>
            <person name="Kim S.B."/>
            <person name="Han K."/>
            <person name="Lee J."/>
            <person name="Park M."/>
            <person name="Lee H.A."/>
            <person name="Lee H.Y."/>
            <person name="Lee Y."/>
            <person name="Oh S."/>
            <person name="Lee J.H."/>
            <person name="Choi E."/>
            <person name="Choi E."/>
            <person name="Lee S.E."/>
            <person name="Jeon J."/>
            <person name="Kim H."/>
            <person name="Choi G."/>
            <person name="Song H."/>
            <person name="Lee J."/>
            <person name="Lee S.C."/>
            <person name="Kwon J.K."/>
            <person name="Lee H.Y."/>
            <person name="Koo N."/>
            <person name="Hong Y."/>
            <person name="Kim R.W."/>
            <person name="Kang W.H."/>
            <person name="Huh J.H."/>
            <person name="Kang B.C."/>
            <person name="Yang T.J."/>
            <person name="Lee Y.H."/>
            <person name="Bennetzen J.L."/>
            <person name="Choi D."/>
        </authorList>
    </citation>
    <scope>NUCLEOTIDE SEQUENCE [LARGE SCALE GENOMIC DNA]</scope>
    <source>
        <strain evidence="6">cv. PBC81</strain>
    </source>
</reference>
<dbReference type="SMART" id="SM00564">
    <property type="entry name" value="PQQ"/>
    <property type="match status" value="2"/>
</dbReference>
<evidence type="ECO:0000313" key="6">
    <source>
        <dbReference type="Proteomes" id="UP000224567"/>
    </source>
</evidence>
<comment type="cofactor">
    <cofactor evidence="1">
        <name>pyrroloquinoline quinone</name>
        <dbReference type="ChEBI" id="CHEBI:58442"/>
    </cofactor>
</comment>
<dbReference type="AlphaFoldDB" id="A0A2G2WUT5"/>
<sequence length="233" mass="25976">MPSPRVDPLIVGRVIGDVLDPFTKSVDLRVVYNNREINNACVLKPSQVVMQPRVHIGGNDLRNFYTLWHCKKHYTLANWLNHGGDLYNQRNAYGENKISRMTASKLRLKWEFKAGKDITATPAIYAGILYFPSWNGNIYAVRADDGGLVWKKSMEELTGISGKFNASILTNVTSIVARATPSVVSDRDMVIVCVYGPSLALALKRSNGDLIWKTKLDNHPLSVVTTSGTYYKG</sequence>
<accession>A0A2G2WUT5</accession>
<name>A0A2G2WUT5_CAPBA</name>
<comment type="caution">
    <text evidence="5">The sequence shown here is derived from an EMBL/GenBank/DDBJ whole genome shotgun (WGS) entry which is preliminary data.</text>
</comment>
<dbReference type="InterPro" id="IPR036610">
    <property type="entry name" value="PEBP-like_sf"/>
</dbReference>
<dbReference type="Proteomes" id="UP000224567">
    <property type="component" value="Unassembled WGS sequence"/>
</dbReference>
<dbReference type="OrthoDB" id="416253at2759"/>
<dbReference type="PANTHER" id="PTHR32303">
    <property type="entry name" value="QUINOPROTEIN ALCOHOL DEHYDROGENASE (CYTOCHROME C)"/>
    <property type="match status" value="1"/>
</dbReference>
<dbReference type="STRING" id="33114.A0A2G2WUT5"/>